<feature type="non-terminal residue" evidence="2">
    <location>
        <position position="52"/>
    </location>
</feature>
<evidence type="ECO:0000313" key="2">
    <source>
        <dbReference type="EMBL" id="MCI37009.1"/>
    </source>
</evidence>
<keyword evidence="3" id="KW-1185">Reference proteome</keyword>
<feature type="compositionally biased region" description="Polar residues" evidence="1">
    <location>
        <begin position="23"/>
        <end position="32"/>
    </location>
</feature>
<feature type="region of interest" description="Disordered" evidence="1">
    <location>
        <begin position="16"/>
        <end position="52"/>
    </location>
</feature>
<reference evidence="2 3" key="1">
    <citation type="journal article" date="2018" name="Front. Plant Sci.">
        <title>Red Clover (Trifolium pratense) and Zigzag Clover (T. medium) - A Picture of Genomic Similarities and Differences.</title>
        <authorList>
            <person name="Dluhosova J."/>
            <person name="Istvanek J."/>
            <person name="Nedelnik J."/>
            <person name="Repkova J."/>
        </authorList>
    </citation>
    <scope>NUCLEOTIDE SEQUENCE [LARGE SCALE GENOMIC DNA]</scope>
    <source>
        <strain evidence="3">cv. 10/8</strain>
        <tissue evidence="2">Leaf</tissue>
    </source>
</reference>
<proteinExistence type="predicted"/>
<evidence type="ECO:0000256" key="1">
    <source>
        <dbReference type="SAM" id="MobiDB-lite"/>
    </source>
</evidence>
<dbReference type="Proteomes" id="UP000265520">
    <property type="component" value="Unassembled WGS sequence"/>
</dbReference>
<dbReference type="EMBL" id="LXQA010239730">
    <property type="protein sequence ID" value="MCI37009.1"/>
    <property type="molecule type" value="Genomic_DNA"/>
</dbReference>
<organism evidence="2 3">
    <name type="scientific">Trifolium medium</name>
    <dbReference type="NCBI Taxonomy" id="97028"/>
    <lineage>
        <taxon>Eukaryota</taxon>
        <taxon>Viridiplantae</taxon>
        <taxon>Streptophyta</taxon>
        <taxon>Embryophyta</taxon>
        <taxon>Tracheophyta</taxon>
        <taxon>Spermatophyta</taxon>
        <taxon>Magnoliopsida</taxon>
        <taxon>eudicotyledons</taxon>
        <taxon>Gunneridae</taxon>
        <taxon>Pentapetalae</taxon>
        <taxon>rosids</taxon>
        <taxon>fabids</taxon>
        <taxon>Fabales</taxon>
        <taxon>Fabaceae</taxon>
        <taxon>Papilionoideae</taxon>
        <taxon>50 kb inversion clade</taxon>
        <taxon>NPAAA clade</taxon>
        <taxon>Hologalegina</taxon>
        <taxon>IRL clade</taxon>
        <taxon>Trifolieae</taxon>
        <taxon>Trifolium</taxon>
    </lineage>
</organism>
<protein>
    <submittedName>
        <fullName evidence="2">Uncharacterized protein</fullName>
    </submittedName>
</protein>
<name>A0A392RL38_9FABA</name>
<dbReference type="AlphaFoldDB" id="A0A392RL38"/>
<sequence length="52" mass="5806">MFLKFSGSTPKSLRLNSVKRIARSQSMNSSPKETAIQKDDDLPPEEGIQLLD</sequence>
<comment type="caution">
    <text evidence="2">The sequence shown here is derived from an EMBL/GenBank/DDBJ whole genome shotgun (WGS) entry which is preliminary data.</text>
</comment>
<accession>A0A392RL38</accession>
<evidence type="ECO:0000313" key="3">
    <source>
        <dbReference type="Proteomes" id="UP000265520"/>
    </source>
</evidence>